<dbReference type="PROSITE" id="PS51257">
    <property type="entry name" value="PROKAR_LIPOPROTEIN"/>
    <property type="match status" value="1"/>
</dbReference>
<protein>
    <recommendedName>
        <fullName evidence="4">Lipoprotein</fullName>
    </recommendedName>
</protein>
<reference evidence="2 3" key="1">
    <citation type="submission" date="2019-06" db="EMBL/GenBank/DDBJ databases">
        <title>Sequencing the genomes of 1000 actinobacteria strains.</title>
        <authorList>
            <person name="Klenk H.-P."/>
        </authorList>
    </citation>
    <scope>NUCLEOTIDE SEQUENCE [LARGE SCALE GENOMIC DNA]</scope>
    <source>
        <strain evidence="2 3">DSM 102200</strain>
    </source>
</reference>
<name>A0A543CLT4_9ACTN</name>
<sequence>MTAVAGRSVAGVAVCLALAVSLTGCRTNGGRSAAPRGSTPTGTLTAARALEQASERAARLTSVRGGFSVSGISASGEDEGPRSGSKGDLKLRLKPTSATMFKTRDWSETFVGDRLYLKFPVMSQITGKTWVSFPLDDPGAKRGYEPQALETERHEWDPDLYAKMFTASKDAQVMGAEPVGNVRTIHYKGTLTLKDTLAVLGPAKGSQVKAAFELAYGDKLDFDAWVDGQRLTRKITIATPLEATTKAKVTIVYRDFDVPVSITAPPAGEVIDGKKFEVDGGDVPDIPV</sequence>
<evidence type="ECO:0000313" key="2">
    <source>
        <dbReference type="EMBL" id="TQL98062.1"/>
    </source>
</evidence>
<feature type="compositionally biased region" description="Basic and acidic residues" evidence="1">
    <location>
        <begin position="79"/>
        <end position="90"/>
    </location>
</feature>
<evidence type="ECO:0000313" key="3">
    <source>
        <dbReference type="Proteomes" id="UP000316096"/>
    </source>
</evidence>
<dbReference type="EMBL" id="VFOZ01000001">
    <property type="protein sequence ID" value="TQL98062.1"/>
    <property type="molecule type" value="Genomic_DNA"/>
</dbReference>
<evidence type="ECO:0000256" key="1">
    <source>
        <dbReference type="SAM" id="MobiDB-lite"/>
    </source>
</evidence>
<organism evidence="2 3">
    <name type="scientific">Actinoallomurus bryophytorum</name>
    <dbReference type="NCBI Taxonomy" id="1490222"/>
    <lineage>
        <taxon>Bacteria</taxon>
        <taxon>Bacillati</taxon>
        <taxon>Actinomycetota</taxon>
        <taxon>Actinomycetes</taxon>
        <taxon>Streptosporangiales</taxon>
        <taxon>Thermomonosporaceae</taxon>
        <taxon>Actinoallomurus</taxon>
    </lineage>
</organism>
<dbReference type="SUPFAM" id="SSF89392">
    <property type="entry name" value="Prokaryotic lipoproteins and lipoprotein localization factors"/>
    <property type="match status" value="1"/>
</dbReference>
<dbReference type="Proteomes" id="UP000316096">
    <property type="component" value="Unassembled WGS sequence"/>
</dbReference>
<gene>
    <name evidence="2" type="ORF">FB559_3679</name>
</gene>
<dbReference type="InterPro" id="IPR029046">
    <property type="entry name" value="LolA/LolB/LppX"/>
</dbReference>
<dbReference type="Gene3D" id="2.50.20.20">
    <property type="match status" value="1"/>
</dbReference>
<accession>A0A543CLT4</accession>
<dbReference type="AlphaFoldDB" id="A0A543CLT4"/>
<comment type="caution">
    <text evidence="2">The sequence shown here is derived from an EMBL/GenBank/DDBJ whole genome shotgun (WGS) entry which is preliminary data.</text>
</comment>
<keyword evidence="3" id="KW-1185">Reference proteome</keyword>
<proteinExistence type="predicted"/>
<evidence type="ECO:0008006" key="4">
    <source>
        <dbReference type="Google" id="ProtNLM"/>
    </source>
</evidence>
<feature type="region of interest" description="Disordered" evidence="1">
    <location>
        <begin position="70"/>
        <end position="90"/>
    </location>
</feature>